<comment type="caution">
    <text evidence="3">The sequence shown here is derived from an EMBL/GenBank/DDBJ whole genome shotgun (WGS) entry which is preliminary data.</text>
</comment>
<dbReference type="Proteomes" id="UP001199106">
    <property type="component" value="Unassembled WGS sequence"/>
</dbReference>
<reference evidence="3" key="1">
    <citation type="submission" date="2021-07" db="EMBL/GenBank/DDBJ databases">
        <title>Genome Resource of American Ginseng Black Spot Pathogen Alternaria panax.</title>
        <authorList>
            <person name="Qiu C."/>
            <person name="Wang W."/>
            <person name="Liu Z."/>
        </authorList>
    </citation>
    <scope>NUCLEOTIDE SEQUENCE</scope>
    <source>
        <strain evidence="3">BNCC115425</strain>
    </source>
</reference>
<feature type="compositionally biased region" description="Low complexity" evidence="1">
    <location>
        <begin position="663"/>
        <end position="689"/>
    </location>
</feature>
<proteinExistence type="predicted"/>
<protein>
    <recommendedName>
        <fullName evidence="2">Heterokaryon incompatibility domain-containing protein</fullName>
    </recommendedName>
</protein>
<dbReference type="PANTHER" id="PTHR24148:SF82">
    <property type="entry name" value="HETEROKARYON INCOMPATIBILITY DOMAIN-CONTAINING PROTEIN"/>
    <property type="match status" value="1"/>
</dbReference>
<sequence>MAVPTSFPYFERFGQCSFLDVDEDELDTTGLQTRVVKAAARENLINRHRWASSTFDTNVDAATLLSNIGRLAPSLIKEFVPKDHVENTFPFRLIHEIDYHGEEEGYIALSYCRKQITLNAPRRVVTPVGDLPFGWQKEVEQFPLPTSAALFVAVVKEKNKGEGLWFDQVCLEQEDESEKTGIIGAIDVIYKNARAVVVALDDIAVTSDEEQFLRYYVEQYSYSQLPSGQEPNVGLTPPLMEQFPPLKMFLERIISSDWFDRAWCAHEMKMGQSHVFLVPSIRHYEDEVQTITRFTGDFFTHLLVLGSELTTFPPPVLAKVHFLLSFFRDLSTLNTHTQNALHRPDTPHDLLSPKPQSFTSLVTSTFRLKAGGNPRLPEYLRRLDANRDKTALALNASGLPLALAPPGPFSRPNIEDECLRSLLLIGIAARDPVALCTTGPPLQLHDGSVSWLSRPTALDTAASSRYSPPPRFPTGPANQISIIQAHDGRAEYTQLDLIFLDLPHRTNPSPAFPSHVVRARIMIDLCVQYQIPSGFGSGSGSGSGLWGFAHAPGHARTPALRNIFIQTLACVLSCGAQWVVEVVAGMGMGMGMMQRQEREQRGPTPYEVEMLMNPHLVLQNYVLLAEGRAALTALVGFLSTLVTRGIPWMAGASERTHGPLIVSAPSSSSSSPSPSPSPSSSSYNYPSASALQPSTTTGKAIIFAPFEHSKTLLIAVPEVVKGTQYAELARGWILTSMNPFTGSAKPTVSWTLQSKGVVFGDGGFNGRVAGSGAADVRNHRVYGPLRR</sequence>
<dbReference type="PANTHER" id="PTHR24148">
    <property type="entry name" value="ANKYRIN REPEAT DOMAIN-CONTAINING PROTEIN 39 HOMOLOG-RELATED"/>
    <property type="match status" value="1"/>
</dbReference>
<accession>A0AAD4FA47</accession>
<feature type="region of interest" description="Disordered" evidence="1">
    <location>
        <begin position="659"/>
        <end position="689"/>
    </location>
</feature>
<evidence type="ECO:0000259" key="2">
    <source>
        <dbReference type="Pfam" id="PF06985"/>
    </source>
</evidence>
<feature type="domain" description="Heterokaryon incompatibility" evidence="2">
    <location>
        <begin position="106"/>
        <end position="267"/>
    </location>
</feature>
<evidence type="ECO:0000313" key="3">
    <source>
        <dbReference type="EMBL" id="KAG9184923.1"/>
    </source>
</evidence>
<dbReference type="AlphaFoldDB" id="A0AAD4FA47"/>
<keyword evidence="4" id="KW-1185">Reference proteome</keyword>
<organism evidence="3 4">
    <name type="scientific">Alternaria panax</name>
    <dbReference type="NCBI Taxonomy" id="48097"/>
    <lineage>
        <taxon>Eukaryota</taxon>
        <taxon>Fungi</taxon>
        <taxon>Dikarya</taxon>
        <taxon>Ascomycota</taxon>
        <taxon>Pezizomycotina</taxon>
        <taxon>Dothideomycetes</taxon>
        <taxon>Pleosporomycetidae</taxon>
        <taxon>Pleosporales</taxon>
        <taxon>Pleosporineae</taxon>
        <taxon>Pleosporaceae</taxon>
        <taxon>Alternaria</taxon>
        <taxon>Alternaria sect. Panax</taxon>
    </lineage>
</organism>
<dbReference type="InterPro" id="IPR052895">
    <property type="entry name" value="HetReg/Transcr_Mod"/>
</dbReference>
<gene>
    <name evidence="3" type="ORF">G6011_11753</name>
</gene>
<dbReference type="Pfam" id="PF06985">
    <property type="entry name" value="HET"/>
    <property type="match status" value="1"/>
</dbReference>
<evidence type="ECO:0000313" key="4">
    <source>
        <dbReference type="Proteomes" id="UP001199106"/>
    </source>
</evidence>
<name>A0AAD4FA47_9PLEO</name>
<evidence type="ECO:0000256" key="1">
    <source>
        <dbReference type="SAM" id="MobiDB-lite"/>
    </source>
</evidence>
<dbReference type="EMBL" id="JAANER010000013">
    <property type="protein sequence ID" value="KAG9184923.1"/>
    <property type="molecule type" value="Genomic_DNA"/>
</dbReference>
<dbReference type="InterPro" id="IPR010730">
    <property type="entry name" value="HET"/>
</dbReference>